<comment type="caution">
    <text evidence="1">The sequence shown here is derived from an EMBL/GenBank/DDBJ whole genome shotgun (WGS) entry which is preliminary data.</text>
</comment>
<name>A0ACB9CJ31_ARCLA</name>
<accession>A0ACB9CJ31</accession>
<gene>
    <name evidence="1" type="ORF">L6452_13747</name>
</gene>
<dbReference type="Proteomes" id="UP001055879">
    <property type="component" value="Linkage Group LG04"/>
</dbReference>
<dbReference type="EMBL" id="CM042050">
    <property type="protein sequence ID" value="KAI3734282.1"/>
    <property type="molecule type" value="Genomic_DNA"/>
</dbReference>
<sequence length="203" mass="23232">MSARFSYEELKTAKDNFCKKLGEGGFGSVLEGTLEDGSNIAVQCVEGRVQVKKSFVPKVESISNIHHVNLVRLRGFCALKSQQFLVYEFMSKGSLYRWIYHGDREHILKWECRKKIVLDIAKDLCEKKVGTYMLYFRKCWEEGKLLDIVDRYSASMQANSTEVVEVMNVVSWCLQIDFTRPSMSLVIEVLEGSTCTTTSLIQD</sequence>
<protein>
    <submittedName>
        <fullName evidence="1">Uncharacterized protein</fullName>
    </submittedName>
</protein>
<evidence type="ECO:0000313" key="1">
    <source>
        <dbReference type="EMBL" id="KAI3734282.1"/>
    </source>
</evidence>
<reference evidence="1 2" key="2">
    <citation type="journal article" date="2022" name="Mol. Ecol. Resour.">
        <title>The genomes of chicory, endive, great burdock and yacon provide insights into Asteraceae paleo-polyploidization history and plant inulin production.</title>
        <authorList>
            <person name="Fan W."/>
            <person name="Wang S."/>
            <person name="Wang H."/>
            <person name="Wang A."/>
            <person name="Jiang F."/>
            <person name="Liu H."/>
            <person name="Zhao H."/>
            <person name="Xu D."/>
            <person name="Zhang Y."/>
        </authorList>
    </citation>
    <scope>NUCLEOTIDE SEQUENCE [LARGE SCALE GENOMIC DNA]</scope>
    <source>
        <strain evidence="2">cv. Niubang</strain>
    </source>
</reference>
<keyword evidence="2" id="KW-1185">Reference proteome</keyword>
<evidence type="ECO:0000313" key="2">
    <source>
        <dbReference type="Proteomes" id="UP001055879"/>
    </source>
</evidence>
<reference evidence="2" key="1">
    <citation type="journal article" date="2022" name="Mol. Ecol. Resour.">
        <title>The genomes of chicory, endive, great burdock and yacon provide insights into Asteraceae palaeo-polyploidization history and plant inulin production.</title>
        <authorList>
            <person name="Fan W."/>
            <person name="Wang S."/>
            <person name="Wang H."/>
            <person name="Wang A."/>
            <person name="Jiang F."/>
            <person name="Liu H."/>
            <person name="Zhao H."/>
            <person name="Xu D."/>
            <person name="Zhang Y."/>
        </authorList>
    </citation>
    <scope>NUCLEOTIDE SEQUENCE [LARGE SCALE GENOMIC DNA]</scope>
    <source>
        <strain evidence="2">cv. Niubang</strain>
    </source>
</reference>
<proteinExistence type="predicted"/>
<organism evidence="1 2">
    <name type="scientific">Arctium lappa</name>
    <name type="common">Greater burdock</name>
    <name type="synonym">Lappa major</name>
    <dbReference type="NCBI Taxonomy" id="4217"/>
    <lineage>
        <taxon>Eukaryota</taxon>
        <taxon>Viridiplantae</taxon>
        <taxon>Streptophyta</taxon>
        <taxon>Embryophyta</taxon>
        <taxon>Tracheophyta</taxon>
        <taxon>Spermatophyta</taxon>
        <taxon>Magnoliopsida</taxon>
        <taxon>eudicotyledons</taxon>
        <taxon>Gunneridae</taxon>
        <taxon>Pentapetalae</taxon>
        <taxon>asterids</taxon>
        <taxon>campanulids</taxon>
        <taxon>Asterales</taxon>
        <taxon>Asteraceae</taxon>
        <taxon>Carduoideae</taxon>
        <taxon>Cardueae</taxon>
        <taxon>Arctiinae</taxon>
        <taxon>Arctium</taxon>
    </lineage>
</organism>